<dbReference type="PIRSF" id="PIRSF039117">
    <property type="entry name" value="KaiC"/>
    <property type="match status" value="1"/>
</dbReference>
<dbReference type="Proteomes" id="UP000254258">
    <property type="component" value="Unassembled WGS sequence"/>
</dbReference>
<feature type="domain" description="KaiC" evidence="7">
    <location>
        <begin position="315"/>
        <end position="548"/>
    </location>
</feature>
<comment type="caution">
    <text evidence="8">The sequence shown here is derived from an EMBL/GenBank/DDBJ whole genome shotgun (WGS) entry which is preliminary data.</text>
</comment>
<dbReference type="SMART" id="SM00382">
    <property type="entry name" value="AAA"/>
    <property type="match status" value="2"/>
</dbReference>
<dbReference type="SUPFAM" id="SSF52540">
    <property type="entry name" value="P-loop containing nucleoside triphosphate hydrolases"/>
    <property type="match status" value="2"/>
</dbReference>
<dbReference type="GO" id="GO:0016787">
    <property type="term" value="F:hydrolase activity"/>
    <property type="evidence" value="ECO:0007669"/>
    <property type="project" value="UniProtKB-KW"/>
</dbReference>
<dbReference type="AlphaFoldDB" id="A0A370WTA6"/>
<organism evidence="8 9">
    <name type="scientific">Dyella monticola</name>
    <dbReference type="NCBI Taxonomy" id="1927958"/>
    <lineage>
        <taxon>Bacteria</taxon>
        <taxon>Pseudomonadati</taxon>
        <taxon>Pseudomonadota</taxon>
        <taxon>Gammaproteobacteria</taxon>
        <taxon>Lysobacterales</taxon>
        <taxon>Rhodanobacteraceae</taxon>
        <taxon>Dyella</taxon>
    </lineage>
</organism>
<dbReference type="InterPro" id="IPR014774">
    <property type="entry name" value="KaiC-like_dom"/>
</dbReference>
<dbReference type="InterPro" id="IPR030665">
    <property type="entry name" value="KaiC"/>
</dbReference>
<evidence type="ECO:0000256" key="3">
    <source>
        <dbReference type="ARBA" id="ARBA00022679"/>
    </source>
</evidence>
<evidence type="ECO:0000256" key="5">
    <source>
        <dbReference type="ARBA" id="ARBA00022777"/>
    </source>
</evidence>
<dbReference type="Pfam" id="PF06745">
    <property type="entry name" value="ATPase"/>
    <property type="match status" value="2"/>
</dbReference>
<dbReference type="GO" id="GO:0005524">
    <property type="term" value="F:ATP binding"/>
    <property type="evidence" value="ECO:0007669"/>
    <property type="project" value="InterPro"/>
</dbReference>
<dbReference type="EC" id="2.7.11.1" evidence="1"/>
<dbReference type="Gene3D" id="3.40.50.300">
    <property type="entry name" value="P-loop containing nucleotide triphosphate hydrolases"/>
    <property type="match status" value="2"/>
</dbReference>
<dbReference type="InterPro" id="IPR010624">
    <property type="entry name" value="KaiC_dom"/>
</dbReference>
<dbReference type="EMBL" id="QRBE01000015">
    <property type="protein sequence ID" value="RDS79256.1"/>
    <property type="molecule type" value="Genomic_DNA"/>
</dbReference>
<reference evidence="8 9" key="1">
    <citation type="submission" date="2018-07" db="EMBL/GenBank/DDBJ databases">
        <title>Dyella monticola sp. nov. and Dyella psychrodurans sp. nov. isolated from monsoon evergreen broad-leaved forest soil of Dinghu Mountain, China.</title>
        <authorList>
            <person name="Gao Z."/>
            <person name="Qiu L."/>
        </authorList>
    </citation>
    <scope>NUCLEOTIDE SEQUENCE [LARGE SCALE GENOMIC DNA]</scope>
    <source>
        <strain evidence="8 9">4G-K06</strain>
    </source>
</reference>
<dbReference type="InterPro" id="IPR003593">
    <property type="entry name" value="AAA+_ATPase"/>
</dbReference>
<evidence type="ECO:0000256" key="2">
    <source>
        <dbReference type="ARBA" id="ARBA00022553"/>
    </source>
</evidence>
<feature type="domain" description="KaiC" evidence="7">
    <location>
        <begin position="72"/>
        <end position="313"/>
    </location>
</feature>
<evidence type="ECO:0000313" key="8">
    <source>
        <dbReference type="EMBL" id="RDS79256.1"/>
    </source>
</evidence>
<keyword evidence="9" id="KW-1185">Reference proteome</keyword>
<proteinExistence type="predicted"/>
<evidence type="ECO:0000256" key="1">
    <source>
        <dbReference type="ARBA" id="ARBA00012513"/>
    </source>
</evidence>
<dbReference type="PANTHER" id="PTHR42926:SF1">
    <property type="entry name" value="CIRCADIAN CLOCK OSCILLATOR PROTEIN KAIC 1"/>
    <property type="match status" value="1"/>
</dbReference>
<dbReference type="PROSITE" id="PS51146">
    <property type="entry name" value="KAIC"/>
    <property type="match status" value="2"/>
</dbReference>
<keyword evidence="4" id="KW-0677">Repeat</keyword>
<evidence type="ECO:0000313" key="9">
    <source>
        <dbReference type="Proteomes" id="UP000254258"/>
    </source>
</evidence>
<accession>A0A370WTA6</accession>
<evidence type="ECO:0000256" key="4">
    <source>
        <dbReference type="ARBA" id="ARBA00022737"/>
    </source>
</evidence>
<keyword evidence="2" id="KW-0597">Phosphoprotein</keyword>
<keyword evidence="6" id="KW-0378">Hydrolase</keyword>
<protein>
    <recommendedName>
        <fullName evidence="1">non-specific serine/threonine protein kinase</fullName>
        <ecNumber evidence="1">2.7.11.1</ecNumber>
    </recommendedName>
</protein>
<gene>
    <name evidence="8" type="ORF">DWU98_19015</name>
</gene>
<keyword evidence="3" id="KW-0808">Transferase</keyword>
<dbReference type="InterPro" id="IPR027417">
    <property type="entry name" value="P-loop_NTPase"/>
</dbReference>
<dbReference type="InterPro" id="IPR051347">
    <property type="entry name" value="Circadian_clock_KaiC-rel"/>
</dbReference>
<dbReference type="GO" id="GO:0004674">
    <property type="term" value="F:protein serine/threonine kinase activity"/>
    <property type="evidence" value="ECO:0007669"/>
    <property type="project" value="UniProtKB-EC"/>
</dbReference>
<dbReference type="CDD" id="cd19488">
    <property type="entry name" value="KaiC-like_N"/>
    <property type="match status" value="1"/>
</dbReference>
<dbReference type="OrthoDB" id="9787927at2"/>
<keyword evidence="5" id="KW-0418">Kinase</keyword>
<name>A0A370WTA6_9GAMM</name>
<evidence type="ECO:0000259" key="7">
    <source>
        <dbReference type="PROSITE" id="PS51146"/>
    </source>
</evidence>
<sequence>MCASAFAGVRRLPCSLHSPPIGRALECNYAGKLSLNADLQKFYKLSTRSNALVTTINATAASQVVHLMRPSVRCSTGNSGLDTILDGGLPSGHLYLLEGQPGSGKTTLALQFLLDGVRKGERCLYITMSETAEELAEVAASHHWDIKGIDLFELSSVESLLGGERNQSVLHSWEVELGETISLIRQEIERVDPARVVFDSLSELRLLAQDPLRYRRQVLALKQFFVPRNATVVLIDDLSSERSDRDTHLHSLSHGVISVERFTLEYGPARRRLQVQKLRGATFIGGYHDLNIRTGCIEVYPRLVASTHQTSLSDELLPSAIDQLDALVGGGLLRGTSTLLTGPAGTGKTTLALQYVDAACRRGEQCCLYEFDERIGTLLRRAQSMGMQLVEHIESGLLEITQVDPAEMSPGEFAWGVFKAVQDKACKLVVIDSLNGYLTAMPEEKHLLLQMHELLAYLNQSGVTTFLINPLLGLVNTLDVGQLNVSYIADTVVLFRYFEAEGRIRKALSVIKNRGGKHEETIREVRIDSRGLRVGEPLTNFRGVLTGTPEFVGNATPLLEGRNA</sequence>
<evidence type="ECO:0000256" key="6">
    <source>
        <dbReference type="ARBA" id="ARBA00022801"/>
    </source>
</evidence>
<dbReference type="PANTHER" id="PTHR42926">
    <property type="match status" value="1"/>
</dbReference>